<evidence type="ECO:0000313" key="3">
    <source>
        <dbReference type="EMBL" id="CAE8607600.1"/>
    </source>
</evidence>
<dbReference type="PANTHER" id="PTHR11006">
    <property type="entry name" value="PROTEIN ARGININE N-METHYLTRANSFERASE"/>
    <property type="match status" value="1"/>
</dbReference>
<feature type="region of interest" description="Disordered" evidence="2">
    <location>
        <begin position="289"/>
        <end position="315"/>
    </location>
</feature>
<dbReference type="OrthoDB" id="412876at2759"/>
<dbReference type="CDD" id="cd02440">
    <property type="entry name" value="AdoMet_MTases"/>
    <property type="match status" value="1"/>
</dbReference>
<name>A0A813F049_POLGL</name>
<evidence type="ECO:0000313" key="4">
    <source>
        <dbReference type="Proteomes" id="UP000654075"/>
    </source>
</evidence>
<keyword evidence="4" id="KW-1185">Reference proteome</keyword>
<dbReference type="Proteomes" id="UP000654075">
    <property type="component" value="Unassembled WGS sequence"/>
</dbReference>
<dbReference type="EMBL" id="CAJNNV010021892">
    <property type="protein sequence ID" value="CAE8607600.1"/>
    <property type="molecule type" value="Genomic_DNA"/>
</dbReference>
<evidence type="ECO:0000256" key="1">
    <source>
        <dbReference type="ARBA" id="ARBA00022691"/>
    </source>
</evidence>
<dbReference type="PANTHER" id="PTHR11006:SF4">
    <property type="entry name" value="PROTEIN ARGININE N-METHYLTRANSFERASE 7"/>
    <property type="match status" value="1"/>
</dbReference>
<dbReference type="Gene3D" id="3.40.50.150">
    <property type="entry name" value="Vaccinia Virus protein VP39"/>
    <property type="match status" value="1"/>
</dbReference>
<dbReference type="InterPro" id="IPR025799">
    <property type="entry name" value="Arg_MeTrfase"/>
</dbReference>
<feature type="compositionally biased region" description="Polar residues" evidence="2">
    <location>
        <begin position="291"/>
        <end position="315"/>
    </location>
</feature>
<proteinExistence type="predicted"/>
<evidence type="ECO:0008006" key="5">
    <source>
        <dbReference type="Google" id="ProtNLM"/>
    </source>
</evidence>
<accession>A0A813F049</accession>
<feature type="region of interest" description="Disordered" evidence="2">
    <location>
        <begin position="1"/>
        <end position="49"/>
    </location>
</feature>
<organism evidence="3 4">
    <name type="scientific">Polarella glacialis</name>
    <name type="common">Dinoflagellate</name>
    <dbReference type="NCBI Taxonomy" id="89957"/>
    <lineage>
        <taxon>Eukaryota</taxon>
        <taxon>Sar</taxon>
        <taxon>Alveolata</taxon>
        <taxon>Dinophyceae</taxon>
        <taxon>Suessiales</taxon>
        <taxon>Suessiaceae</taxon>
        <taxon>Polarella</taxon>
    </lineage>
</organism>
<feature type="non-terminal residue" evidence="3">
    <location>
        <position position="556"/>
    </location>
</feature>
<sequence length="556" mass="59246">HTAQTKVSTPWPLPCPLPHMSRRRSHDAVPRAEDATGPPRKKAKGAQSEPLTKALGAWVLESVQSARRSLGNGGKLGASEAASRLAAVVEAVPSLWPELQEDLLRALWIAADPSLRARLAEGAAGSLLGAGSQQQAPEGLSGLFRLLGEAQADEGRYCAAFRTLRRAAAAARQVRDIRSEDAALASLAGLKTRALASWHFHMLNDADRNRAFAAAIGEAIQDLHKVPEVAAAGGIACLDIGTGTGLLALICAELGQRCGVTIRRIHACDMNDALCAVAREVVALHQGTGGSDSSLLAAQSTPSSTAGTADGGQSSDRAEITLHHSRSDQLQLPEQMDLVFCEAVDAGLLGEGFLPTALDACERLLRSGGVLIPRRAVVFGMLVSCPMLSERFCPAAQEFALEGVAWKPREPFVCEFLELLPHEPLTTPTELLRLDFGNPAQLRQQLAACKLPTVELPPVLKPGTVNTHAHMLWLFGGSCSLTRQESIECLRRLVVRATTGLRFCGPLVQTKEVLRPMGPMGPGVGAVCPPRTSYLSSRSSLRRGWSTTYARRAATR</sequence>
<evidence type="ECO:0000256" key="2">
    <source>
        <dbReference type="SAM" id="MobiDB-lite"/>
    </source>
</evidence>
<protein>
    <recommendedName>
        <fullName evidence="5">Methyltransferase domain-containing protein</fullName>
    </recommendedName>
</protein>
<dbReference type="GO" id="GO:0042054">
    <property type="term" value="F:histone methyltransferase activity"/>
    <property type="evidence" value="ECO:0007669"/>
    <property type="project" value="TreeGrafter"/>
</dbReference>
<comment type="caution">
    <text evidence="3">The sequence shown here is derived from an EMBL/GenBank/DDBJ whole genome shotgun (WGS) entry which is preliminary data.</text>
</comment>
<gene>
    <name evidence="3" type="ORF">PGLA1383_LOCUS25518</name>
</gene>
<dbReference type="GO" id="GO:0016274">
    <property type="term" value="F:protein-arginine N-methyltransferase activity"/>
    <property type="evidence" value="ECO:0007669"/>
    <property type="project" value="InterPro"/>
</dbReference>
<reference evidence="3" key="1">
    <citation type="submission" date="2021-02" db="EMBL/GenBank/DDBJ databases">
        <authorList>
            <person name="Dougan E. K."/>
            <person name="Rhodes N."/>
            <person name="Thang M."/>
            <person name="Chan C."/>
        </authorList>
    </citation>
    <scope>NUCLEOTIDE SEQUENCE</scope>
</reference>
<dbReference type="InterPro" id="IPR029063">
    <property type="entry name" value="SAM-dependent_MTases_sf"/>
</dbReference>
<dbReference type="AlphaFoldDB" id="A0A813F049"/>
<dbReference type="SUPFAM" id="SSF53335">
    <property type="entry name" value="S-adenosyl-L-methionine-dependent methyltransferases"/>
    <property type="match status" value="1"/>
</dbReference>
<keyword evidence="1" id="KW-0949">S-adenosyl-L-methionine</keyword>